<organism evidence="1">
    <name type="scientific">Anguilla anguilla</name>
    <name type="common">European freshwater eel</name>
    <name type="synonym">Muraena anguilla</name>
    <dbReference type="NCBI Taxonomy" id="7936"/>
    <lineage>
        <taxon>Eukaryota</taxon>
        <taxon>Metazoa</taxon>
        <taxon>Chordata</taxon>
        <taxon>Craniata</taxon>
        <taxon>Vertebrata</taxon>
        <taxon>Euteleostomi</taxon>
        <taxon>Actinopterygii</taxon>
        <taxon>Neopterygii</taxon>
        <taxon>Teleostei</taxon>
        <taxon>Anguilliformes</taxon>
        <taxon>Anguillidae</taxon>
        <taxon>Anguilla</taxon>
    </lineage>
</organism>
<accession>A0A0E9V895</accession>
<dbReference type="EMBL" id="GBXM01034258">
    <property type="protein sequence ID" value="JAH74319.1"/>
    <property type="molecule type" value="Transcribed_RNA"/>
</dbReference>
<reference evidence="1" key="1">
    <citation type="submission" date="2014-11" db="EMBL/GenBank/DDBJ databases">
        <authorList>
            <person name="Amaro Gonzalez C."/>
        </authorList>
    </citation>
    <scope>NUCLEOTIDE SEQUENCE</scope>
</reference>
<protein>
    <submittedName>
        <fullName evidence="1">Uncharacterized protein</fullName>
    </submittedName>
</protein>
<reference evidence="1" key="2">
    <citation type="journal article" date="2015" name="Fish Shellfish Immunol.">
        <title>Early steps in the European eel (Anguilla anguilla)-Vibrio vulnificus interaction in the gills: Role of the RtxA13 toxin.</title>
        <authorList>
            <person name="Callol A."/>
            <person name="Pajuelo D."/>
            <person name="Ebbesson L."/>
            <person name="Teles M."/>
            <person name="MacKenzie S."/>
            <person name="Amaro C."/>
        </authorList>
    </citation>
    <scope>NUCLEOTIDE SEQUENCE</scope>
</reference>
<dbReference type="AlphaFoldDB" id="A0A0E9V895"/>
<evidence type="ECO:0000313" key="1">
    <source>
        <dbReference type="EMBL" id="JAH74319.1"/>
    </source>
</evidence>
<proteinExistence type="predicted"/>
<sequence length="49" mass="5510">MARGLPWGSPTNTCSLEKQMDWNPTGQTGTWGDQYPHYGLKGSIICMYM</sequence>
<name>A0A0E9V895_ANGAN</name>